<feature type="compositionally biased region" description="Basic and acidic residues" evidence="7">
    <location>
        <begin position="629"/>
        <end position="655"/>
    </location>
</feature>
<feature type="region of interest" description="Disordered" evidence="7">
    <location>
        <begin position="483"/>
        <end position="519"/>
    </location>
</feature>
<dbReference type="KEGG" id="sgra:EX895_005745"/>
<feature type="transmembrane region" description="Helical" evidence="8">
    <location>
        <begin position="1070"/>
        <end position="1092"/>
    </location>
</feature>
<feature type="transmembrane region" description="Helical" evidence="8">
    <location>
        <begin position="180"/>
        <end position="201"/>
    </location>
</feature>
<feature type="transmembrane region" description="Helical" evidence="8">
    <location>
        <begin position="890"/>
        <end position="908"/>
    </location>
</feature>
<feature type="compositionally biased region" description="Low complexity" evidence="7">
    <location>
        <begin position="535"/>
        <end position="545"/>
    </location>
</feature>
<keyword evidence="11" id="KW-1185">Reference proteome</keyword>
<evidence type="ECO:0000259" key="9">
    <source>
        <dbReference type="Pfam" id="PF01699"/>
    </source>
</evidence>
<dbReference type="GO" id="GO:0008324">
    <property type="term" value="F:monoatomic cation transmembrane transporter activity"/>
    <property type="evidence" value="ECO:0007669"/>
    <property type="project" value="TreeGrafter"/>
</dbReference>
<feature type="domain" description="Sodium/calcium exchanger membrane region" evidence="9">
    <location>
        <begin position="187"/>
        <end position="327"/>
    </location>
</feature>
<organism evidence="10 11">
    <name type="scientific">Sporisorium graminicola</name>
    <dbReference type="NCBI Taxonomy" id="280036"/>
    <lineage>
        <taxon>Eukaryota</taxon>
        <taxon>Fungi</taxon>
        <taxon>Dikarya</taxon>
        <taxon>Basidiomycota</taxon>
        <taxon>Ustilaginomycotina</taxon>
        <taxon>Ustilaginomycetes</taxon>
        <taxon>Ustilaginales</taxon>
        <taxon>Ustilaginaceae</taxon>
        <taxon>Sporisorium</taxon>
    </lineage>
</organism>
<dbReference type="PANTHER" id="PTHR12266:SF0">
    <property type="entry name" value="MITOCHONDRIAL SODIUM_CALCIUM EXCHANGER PROTEIN"/>
    <property type="match status" value="1"/>
</dbReference>
<feature type="transmembrane region" description="Helical" evidence="8">
    <location>
        <begin position="256"/>
        <end position="276"/>
    </location>
</feature>
<sequence>MAGNRHRKDAWLVFAFLIVVQIVCFRGSQRLRSHLAPQSIASPARIQWYKRSELPAFEVFKHASTSITVTTTASSKAATSTKKQKQHHSSTTSAKTEPTSPSQDPHEEPDPVACQPIPVDRSPRHVCKHVVQHCSASGHFDYLRFYYCVGVSSNELEHGPPSDPSPGKPRWQPGISVLRFLRLLCILVWMLFLFSWVGVVASDFFCPNLSTIASRLGLNESTAGVTFLAFGNGSPDVFSTFGAMKTNSGSLAIGELLGAASFIVSVISGSMMLIAPFKVKAWPFCRDVGFFTIAVALTLTFLFDGKLRRSETIALIGLYFLYATTVIVGSWWQERRRKQKRRLEAARDEYDSQADDRSILSRGSIRSESRGQATLSASQRLLSPSEYDPDFDPFEDWANRRADHSGASTPDYPRNGSRAPSVHTPGSSNSRATIKATLSVRPHLVPRHSLLSAIEFRDVVQSLRRDATADRSQEIFQSWDPERFLPHHHHGNQHMHLTTSASGELRTNNQSSPDRSRRAGHNRVLSLGLGVASQAGLARSASTSSGRRRRTVGAHDGASQHGDSHDQIEASGSRVGVSVEAGSVDDPWREHLPGDACEPLVSPALPLDNSSQQDPLHQTTSRRALPRLEIPEWDTKASRSEQARRAPRGNKRENTARFADQGSSGSSPVHKDNLDNFASQRRVRPTRTAGELLAWKLRVIFNALFPSLRHLHAKSLLGAAISVATSPAILLLNLTLPVVDDEAERAEREVDPAEADGIGAVRLEGDEAPLRAEGRSSEDGPAADLATSASTHTQLWSAEERAEAIEDAEHDANVHRDQEIASALRHLPSMGGSPLSFGSSPTGRAGAGIHLPAASSSLPLDQQTHDTASFVSNESCEAEDQEMRRSIRRFLLLCQSVCAPTFVTWAIVSSSGAPHVGLKVAVAAAAGAMSALFSFWAMRRQDSGRARFSDRTLSAFAMIRCSMGFVVSVMWIMTIVDEVVSILQTVGIIVGLSDAILGLTVFAVGNSLGDLVANITIARLGHPVMAISACFAGPMLNLLLGIGISGTWLLSDGRSHWGHDGATGVYPIDFNPTLLVSGLGLLLILVGTLIAVPMNRFELTRPIGVSLIAAYGLIMTVNLLTEIFWVRGHTVL</sequence>
<feature type="transmembrane region" description="Helical" evidence="8">
    <location>
        <begin position="920"/>
        <end position="937"/>
    </location>
</feature>
<proteinExistence type="inferred from homology"/>
<feature type="transmembrane region" description="Helical" evidence="8">
    <location>
        <begin position="288"/>
        <end position="307"/>
    </location>
</feature>
<feature type="region of interest" description="Disordered" evidence="7">
    <location>
        <begin position="361"/>
        <end position="430"/>
    </location>
</feature>
<evidence type="ECO:0000313" key="10">
    <source>
        <dbReference type="EMBL" id="TKY85583.1"/>
    </source>
</evidence>
<feature type="transmembrane region" description="Helical" evidence="8">
    <location>
        <begin position="1104"/>
        <end position="1126"/>
    </location>
</feature>
<evidence type="ECO:0000256" key="4">
    <source>
        <dbReference type="ARBA" id="ARBA00022692"/>
    </source>
</evidence>
<comment type="caution">
    <text evidence="10">The sequence shown here is derived from an EMBL/GenBank/DDBJ whole genome shotgun (WGS) entry which is preliminary data.</text>
</comment>
<keyword evidence="3" id="KW-0813">Transport</keyword>
<dbReference type="Proteomes" id="UP000306050">
    <property type="component" value="Chromosome SGRAM_7"/>
</dbReference>
<feature type="region of interest" description="Disordered" evidence="7">
    <location>
        <begin position="763"/>
        <end position="791"/>
    </location>
</feature>
<gene>
    <name evidence="10" type="ORF">EX895_005745</name>
</gene>
<feature type="region of interest" description="Disordered" evidence="7">
    <location>
        <begin position="71"/>
        <end position="115"/>
    </location>
</feature>
<evidence type="ECO:0000256" key="8">
    <source>
        <dbReference type="SAM" id="Phobius"/>
    </source>
</evidence>
<accession>A0A4U7KN70</accession>
<feature type="transmembrane region" description="Helical" evidence="8">
    <location>
        <begin position="982"/>
        <end position="1004"/>
    </location>
</feature>
<feature type="domain" description="Sodium/calcium exchanger membrane region" evidence="9">
    <location>
        <begin position="964"/>
        <end position="1118"/>
    </location>
</feature>
<dbReference type="Pfam" id="PF01699">
    <property type="entry name" value="Na_Ca_ex"/>
    <property type="match status" value="2"/>
</dbReference>
<dbReference type="GeneID" id="40728640"/>
<feature type="compositionally biased region" description="Basic and acidic residues" evidence="7">
    <location>
        <begin position="763"/>
        <end position="778"/>
    </location>
</feature>
<evidence type="ECO:0000313" key="11">
    <source>
        <dbReference type="Proteomes" id="UP000306050"/>
    </source>
</evidence>
<dbReference type="Gene3D" id="1.20.1420.30">
    <property type="entry name" value="NCX, central ion-binding region"/>
    <property type="match status" value="2"/>
</dbReference>
<keyword evidence="6 8" id="KW-0472">Membrane</keyword>
<dbReference type="AlphaFoldDB" id="A0A4U7KN70"/>
<dbReference type="InterPro" id="IPR051359">
    <property type="entry name" value="CaCA_antiporter"/>
</dbReference>
<comment type="similarity">
    <text evidence="2">Belongs to the Ca(2+):cation antiporter (CaCA) (TC 2.A.19) family.</text>
</comment>
<evidence type="ECO:0000256" key="3">
    <source>
        <dbReference type="ARBA" id="ARBA00022448"/>
    </source>
</evidence>
<keyword evidence="4 8" id="KW-0812">Transmembrane</keyword>
<protein>
    <recommendedName>
        <fullName evidence="9">Sodium/calcium exchanger membrane region domain-containing protein</fullName>
    </recommendedName>
</protein>
<reference evidence="10 11" key="1">
    <citation type="submission" date="2019-05" db="EMBL/GenBank/DDBJ databases">
        <title>Sporisorium graminicola CBS 10092 draft sequencing and annotation.</title>
        <authorList>
            <person name="Solano-Gonzalez S."/>
            <person name="Caddick M.X."/>
            <person name="Darby A."/>
        </authorList>
    </citation>
    <scope>NUCLEOTIDE SEQUENCE [LARGE SCALE GENOMIC DNA]</scope>
    <source>
        <strain evidence="10 11">CBS 10092</strain>
    </source>
</reference>
<feature type="transmembrane region" description="Helical" evidence="8">
    <location>
        <begin position="1024"/>
        <end position="1050"/>
    </location>
</feature>
<feature type="compositionally biased region" description="Polar residues" evidence="7">
    <location>
        <begin position="608"/>
        <end position="622"/>
    </location>
</feature>
<dbReference type="GO" id="GO:0006874">
    <property type="term" value="P:intracellular calcium ion homeostasis"/>
    <property type="evidence" value="ECO:0007669"/>
    <property type="project" value="TreeGrafter"/>
</dbReference>
<feature type="transmembrane region" description="Helical" evidence="8">
    <location>
        <begin position="957"/>
        <end position="976"/>
    </location>
</feature>
<feature type="compositionally biased region" description="Polar residues" evidence="7">
    <location>
        <begin position="370"/>
        <end position="382"/>
    </location>
</feature>
<evidence type="ECO:0000256" key="5">
    <source>
        <dbReference type="ARBA" id="ARBA00022989"/>
    </source>
</evidence>
<evidence type="ECO:0000256" key="2">
    <source>
        <dbReference type="ARBA" id="ARBA00008170"/>
    </source>
</evidence>
<dbReference type="EMBL" id="SRRM01000020">
    <property type="protein sequence ID" value="TKY85583.1"/>
    <property type="molecule type" value="Genomic_DNA"/>
</dbReference>
<evidence type="ECO:0000256" key="7">
    <source>
        <dbReference type="SAM" id="MobiDB-lite"/>
    </source>
</evidence>
<dbReference type="OrthoDB" id="407410at2759"/>
<dbReference type="PANTHER" id="PTHR12266">
    <property type="entry name" value="NA+/CA2+ K+ INDEPENDENT EXCHANGER"/>
    <property type="match status" value="1"/>
</dbReference>
<keyword evidence="5 8" id="KW-1133">Transmembrane helix</keyword>
<feature type="transmembrane region" description="Helical" evidence="8">
    <location>
        <begin position="313"/>
        <end position="332"/>
    </location>
</feature>
<dbReference type="GO" id="GO:0016020">
    <property type="term" value="C:membrane"/>
    <property type="evidence" value="ECO:0007669"/>
    <property type="project" value="UniProtKB-SubCell"/>
</dbReference>
<feature type="compositionally biased region" description="Polar residues" evidence="7">
    <location>
        <begin position="89"/>
        <end position="103"/>
    </location>
</feature>
<feature type="compositionally biased region" description="Low complexity" evidence="7">
    <location>
        <begin position="71"/>
        <end position="81"/>
    </location>
</feature>
<evidence type="ECO:0000256" key="6">
    <source>
        <dbReference type="ARBA" id="ARBA00023136"/>
    </source>
</evidence>
<dbReference type="InterPro" id="IPR004837">
    <property type="entry name" value="NaCa_Exmemb"/>
</dbReference>
<feature type="region of interest" description="Disordered" evidence="7">
    <location>
        <begin position="535"/>
        <end position="682"/>
    </location>
</feature>
<feature type="compositionally biased region" description="Polar residues" evidence="7">
    <location>
        <begin position="495"/>
        <end position="513"/>
    </location>
</feature>
<name>A0A4U7KN70_9BASI</name>
<evidence type="ECO:0000256" key="1">
    <source>
        <dbReference type="ARBA" id="ARBA00004141"/>
    </source>
</evidence>
<dbReference type="InterPro" id="IPR044880">
    <property type="entry name" value="NCX_ion-bd_dom_sf"/>
</dbReference>
<feature type="transmembrane region" description="Helical" evidence="8">
    <location>
        <begin position="12"/>
        <end position="28"/>
    </location>
</feature>
<comment type="subcellular location">
    <subcellularLocation>
        <location evidence="1">Membrane</location>
        <topology evidence="1">Multi-pass membrane protein</topology>
    </subcellularLocation>
</comment>
<dbReference type="RefSeq" id="XP_029737568.1">
    <property type="nucleotide sequence ID" value="XM_029886337.1"/>
</dbReference>